<evidence type="ECO:0000256" key="5">
    <source>
        <dbReference type="ARBA" id="ARBA00022840"/>
    </source>
</evidence>
<dbReference type="Pfam" id="PF13086">
    <property type="entry name" value="AAA_11"/>
    <property type="match status" value="1"/>
</dbReference>
<evidence type="ECO:0000313" key="8">
    <source>
        <dbReference type="EMBL" id="KIO46834.1"/>
    </source>
</evidence>
<dbReference type="RefSeq" id="WP_041502256.1">
    <property type="nucleotide sequence ID" value="NZ_JPIT01000008.1"/>
</dbReference>
<keyword evidence="2" id="KW-0547">Nucleotide-binding</keyword>
<dbReference type="Pfam" id="PF13087">
    <property type="entry name" value="AAA_12"/>
    <property type="match status" value="1"/>
</dbReference>
<dbReference type="Gene3D" id="2.40.30.270">
    <property type="match status" value="1"/>
</dbReference>
<protein>
    <submittedName>
        <fullName evidence="7">Helicase</fullName>
    </submittedName>
</protein>
<reference evidence="7 10" key="1">
    <citation type="submission" date="2014-07" db="EMBL/GenBank/DDBJ databases">
        <title>Porphyromonadaceae bacterium OUH 308042 = ATCC BAA-2681 = DSM 28342 draft genome.</title>
        <authorList>
            <person name="Sydenham T.V."/>
            <person name="Hasman H."/>
            <person name="Justensen U.S."/>
        </authorList>
    </citation>
    <scope>NUCLEOTIDE SEQUENCE [LARGE SCALE GENOMIC DNA]</scope>
    <source>
        <strain evidence="7 10">OUH 308042</strain>
    </source>
</reference>
<proteinExistence type="inferred from homology"/>
<dbReference type="PANTHER" id="PTHR43788:SF8">
    <property type="entry name" value="DNA-BINDING PROTEIN SMUBP-2"/>
    <property type="match status" value="1"/>
</dbReference>
<sequence length="639" mass="73851">MRPETTISPLVDLLQQYKLLQQEYEYEKELFFQHTQHAGIIKKIRQGVCWHPVTICKSHYNPLNQFIIEIKRKEGDVTEHTFEYGRPVCFFKSDPVTGRLHYFGFTGIISYVQENTMSVVMPHSNVLLDLQGDHTLGVQLCFDGTSYKTMFSALKEVMEAKNNRLAHLREVILGNIPSQYKEIADTHFFWLNRSQEKAVNRVIRAKEIAIVHGPPGTGKTTTLVEAIYETLRRENQVLVCAQSNTAVDWISEKLLDRGVNVMRIGNPTRVNEKMLSFTYERRFASHPAYPALYNTRKNIRDIITQIKKTKGDKRGTLLSRLRQLKEKAIELEIRIEKQLFGEARVIACTLVGSANKTLNGKRFSTLFIDEAGQALEAACWIAIAKAERVILAGDHYQLPPTIKCYEAACQGLNRTLLQKIIQRKPETISMLEIQYRMHEEIMRFPSFWFYHNRLKAAPEVSQRNILAWDTPIVWYNTASCAFTETPVSETFGRINKPEAELLVKILQKYIEEIGIERVIDERIDFGLISPYRVQVQYLRQLIKKNRFFIPIRKLLTIHTVDGFQGQERDVILISLVRANERGEIGFLNDLRRMNVAITRARMKLMIIGDSSTLTCHPFYKALYKYIAETGKVTEILKPE</sequence>
<evidence type="ECO:0000313" key="9">
    <source>
        <dbReference type="Proteomes" id="UP000031937"/>
    </source>
</evidence>
<dbReference type="InterPro" id="IPR003593">
    <property type="entry name" value="AAA+_ATPase"/>
</dbReference>
<keyword evidence="5" id="KW-0067">ATP-binding</keyword>
<evidence type="ECO:0000256" key="3">
    <source>
        <dbReference type="ARBA" id="ARBA00022801"/>
    </source>
</evidence>
<keyword evidence="4 7" id="KW-0347">Helicase</keyword>
<name>A0A0C3R8L0_9PORP</name>
<dbReference type="OrthoDB" id="9757917at2"/>
<dbReference type="InterPro" id="IPR050534">
    <property type="entry name" value="Coronavir_polyprotein_1ab"/>
</dbReference>
<dbReference type="GO" id="GO:0016787">
    <property type="term" value="F:hydrolase activity"/>
    <property type="evidence" value="ECO:0007669"/>
    <property type="project" value="UniProtKB-KW"/>
</dbReference>
<dbReference type="InterPro" id="IPR041679">
    <property type="entry name" value="DNA2/NAM7-like_C"/>
</dbReference>
<dbReference type="FunFam" id="3.40.50.300:FF:000326">
    <property type="entry name" value="P-loop containing nucleoside triphosphate hydrolase"/>
    <property type="match status" value="1"/>
</dbReference>
<evidence type="ECO:0000313" key="7">
    <source>
        <dbReference type="EMBL" id="KIO46780.1"/>
    </source>
</evidence>
<accession>A0A0C3R8L0</accession>
<dbReference type="AlphaFoldDB" id="A0A0C3R8L0"/>
<keyword evidence="10" id="KW-1185">Reference proteome</keyword>
<evidence type="ECO:0000256" key="2">
    <source>
        <dbReference type="ARBA" id="ARBA00022741"/>
    </source>
</evidence>
<dbReference type="EMBL" id="JPIU01000025">
    <property type="protein sequence ID" value="KIO46780.1"/>
    <property type="molecule type" value="Genomic_DNA"/>
</dbReference>
<evidence type="ECO:0000313" key="10">
    <source>
        <dbReference type="Proteomes" id="UP000031980"/>
    </source>
</evidence>
<comment type="caution">
    <text evidence="7">The sequence shown here is derived from an EMBL/GenBank/DDBJ whole genome shotgun (WGS) entry which is preliminary data.</text>
</comment>
<keyword evidence="3" id="KW-0378">Hydrolase</keyword>
<comment type="similarity">
    <text evidence="1">Belongs to the DNA2/NAM7 helicase family.</text>
</comment>
<evidence type="ECO:0000259" key="6">
    <source>
        <dbReference type="SMART" id="SM00382"/>
    </source>
</evidence>
<dbReference type="SMART" id="SM00382">
    <property type="entry name" value="AAA"/>
    <property type="match status" value="1"/>
</dbReference>
<organism evidence="7 10">
    <name type="scientific">Sanguibacteroides justesenii</name>
    <dbReference type="NCBI Taxonomy" id="1547597"/>
    <lineage>
        <taxon>Bacteria</taxon>
        <taxon>Pseudomonadati</taxon>
        <taxon>Bacteroidota</taxon>
        <taxon>Bacteroidia</taxon>
        <taxon>Bacteroidales</taxon>
        <taxon>Porphyromonadaceae</taxon>
        <taxon>Sanguibacteroides</taxon>
    </lineage>
</organism>
<dbReference type="InterPro" id="IPR041677">
    <property type="entry name" value="DNA2/NAM7_AAA_11"/>
</dbReference>
<dbReference type="CDD" id="cd18808">
    <property type="entry name" value="SF1_C_Upf1"/>
    <property type="match status" value="1"/>
</dbReference>
<dbReference type="InterPro" id="IPR027417">
    <property type="entry name" value="P-loop_NTPase"/>
</dbReference>
<feature type="domain" description="AAA+ ATPase" evidence="6">
    <location>
        <begin position="205"/>
        <end position="427"/>
    </location>
</feature>
<dbReference type="EMBL" id="JPIT01000008">
    <property type="protein sequence ID" value="KIO46834.1"/>
    <property type="molecule type" value="Genomic_DNA"/>
</dbReference>
<dbReference type="PANTHER" id="PTHR43788">
    <property type="entry name" value="DNA2/NAM7 HELICASE FAMILY MEMBER"/>
    <property type="match status" value="1"/>
</dbReference>
<dbReference type="GO" id="GO:0005524">
    <property type="term" value="F:ATP binding"/>
    <property type="evidence" value="ECO:0007669"/>
    <property type="project" value="UniProtKB-KW"/>
</dbReference>
<gene>
    <name evidence="7" type="ORF">BA92_02675</name>
    <name evidence="8" type="ORF">IE90_02075</name>
</gene>
<dbReference type="GO" id="GO:0005694">
    <property type="term" value="C:chromosome"/>
    <property type="evidence" value="ECO:0007669"/>
    <property type="project" value="UniProtKB-ARBA"/>
</dbReference>
<dbReference type="SUPFAM" id="SSF52540">
    <property type="entry name" value="P-loop containing nucleoside triphosphate hydrolases"/>
    <property type="match status" value="1"/>
</dbReference>
<evidence type="ECO:0000256" key="4">
    <source>
        <dbReference type="ARBA" id="ARBA00022806"/>
    </source>
</evidence>
<dbReference type="Gene3D" id="3.40.50.300">
    <property type="entry name" value="P-loop containing nucleotide triphosphate hydrolases"/>
    <property type="match status" value="2"/>
</dbReference>
<evidence type="ECO:0000256" key="1">
    <source>
        <dbReference type="ARBA" id="ARBA00007913"/>
    </source>
</evidence>
<dbReference type="InterPro" id="IPR047187">
    <property type="entry name" value="SF1_C_Upf1"/>
</dbReference>
<dbReference type="Proteomes" id="UP000031937">
    <property type="component" value="Unassembled WGS sequence"/>
</dbReference>
<reference evidence="8 9" key="2">
    <citation type="submission" date="2014-07" db="EMBL/GenBank/DDBJ databases">
        <title>Porphyromonadaceae bacterium OUH 334697 = ATCC BAA-2682 = DSM 28341 draft genome.</title>
        <authorList>
            <person name="Sydenham T.V."/>
            <person name="Hasman H."/>
            <person name="Justesen U.S."/>
        </authorList>
    </citation>
    <scope>NUCLEOTIDE SEQUENCE [LARGE SCALE GENOMIC DNA]</scope>
    <source>
        <strain evidence="8 9">OUH 334697</strain>
    </source>
</reference>
<dbReference type="Proteomes" id="UP000031980">
    <property type="component" value="Unassembled WGS sequence"/>
</dbReference>
<dbReference type="GO" id="GO:0043139">
    <property type="term" value="F:5'-3' DNA helicase activity"/>
    <property type="evidence" value="ECO:0007669"/>
    <property type="project" value="TreeGrafter"/>
</dbReference>